<organism evidence="10 11">
    <name type="scientific">Lymnaea stagnalis</name>
    <name type="common">Great pond snail</name>
    <name type="synonym">Helix stagnalis</name>
    <dbReference type="NCBI Taxonomy" id="6523"/>
    <lineage>
        <taxon>Eukaryota</taxon>
        <taxon>Metazoa</taxon>
        <taxon>Spiralia</taxon>
        <taxon>Lophotrochozoa</taxon>
        <taxon>Mollusca</taxon>
        <taxon>Gastropoda</taxon>
        <taxon>Heterobranchia</taxon>
        <taxon>Euthyneura</taxon>
        <taxon>Panpulmonata</taxon>
        <taxon>Hygrophila</taxon>
        <taxon>Lymnaeoidea</taxon>
        <taxon>Lymnaeidae</taxon>
        <taxon>Lymnaea</taxon>
    </lineage>
</organism>
<feature type="domain" description="Chitin-binding type-2" evidence="9">
    <location>
        <begin position="94"/>
        <end position="153"/>
    </location>
</feature>
<dbReference type="SMART" id="SM00494">
    <property type="entry name" value="ChtBD2"/>
    <property type="match status" value="3"/>
</dbReference>
<dbReference type="EMBL" id="CAXITT010000182">
    <property type="protein sequence ID" value="CAL1534778.1"/>
    <property type="molecule type" value="Genomic_DNA"/>
</dbReference>
<dbReference type="Pfam" id="PF01607">
    <property type="entry name" value="CBM_14"/>
    <property type="match status" value="3"/>
</dbReference>
<evidence type="ECO:0000256" key="3">
    <source>
        <dbReference type="ARBA" id="ARBA00022553"/>
    </source>
</evidence>
<keyword evidence="5" id="KW-0677">Repeat</keyword>
<keyword evidence="4 7" id="KW-0732">Signal</keyword>
<dbReference type="Gene3D" id="3.40.50.410">
    <property type="entry name" value="von Willebrand factor, type A domain"/>
    <property type="match status" value="2"/>
</dbReference>
<dbReference type="GO" id="GO:0008061">
    <property type="term" value="F:chitin binding"/>
    <property type="evidence" value="ECO:0007669"/>
    <property type="project" value="InterPro"/>
</dbReference>
<dbReference type="PRINTS" id="PR00453">
    <property type="entry name" value="VWFADOMAIN"/>
</dbReference>
<evidence type="ECO:0000256" key="2">
    <source>
        <dbReference type="ARBA" id="ARBA00022525"/>
    </source>
</evidence>
<dbReference type="InterPro" id="IPR050525">
    <property type="entry name" value="ECM_Assembly_Org"/>
</dbReference>
<dbReference type="InterPro" id="IPR036508">
    <property type="entry name" value="Chitin-bd_dom_sf"/>
</dbReference>
<dbReference type="PROSITE" id="PS50940">
    <property type="entry name" value="CHIT_BIND_II"/>
    <property type="match status" value="3"/>
</dbReference>
<evidence type="ECO:0000259" key="8">
    <source>
        <dbReference type="PROSITE" id="PS50234"/>
    </source>
</evidence>
<gene>
    <name evidence="10" type="ORF">GSLYS_00008738001</name>
</gene>
<dbReference type="AlphaFoldDB" id="A0AAV2HMQ1"/>
<dbReference type="Gene3D" id="2.170.140.10">
    <property type="entry name" value="Chitin binding domain"/>
    <property type="match status" value="3"/>
</dbReference>
<reference evidence="10 11" key="1">
    <citation type="submission" date="2024-04" db="EMBL/GenBank/DDBJ databases">
        <authorList>
            <consortium name="Genoscope - CEA"/>
            <person name="William W."/>
        </authorList>
    </citation>
    <scope>NUCLEOTIDE SEQUENCE [LARGE SCALE GENOMIC DNA]</scope>
</reference>
<keyword evidence="11" id="KW-1185">Reference proteome</keyword>
<feature type="domain" description="Chitin-binding type-2" evidence="9">
    <location>
        <begin position="164"/>
        <end position="223"/>
    </location>
</feature>
<dbReference type="Proteomes" id="UP001497497">
    <property type="component" value="Unassembled WGS sequence"/>
</dbReference>
<dbReference type="SUPFAM" id="SSF53300">
    <property type="entry name" value="vWA-like"/>
    <property type="match status" value="2"/>
</dbReference>
<dbReference type="InterPro" id="IPR002557">
    <property type="entry name" value="Chitin-bd_dom"/>
</dbReference>
<evidence type="ECO:0000313" key="10">
    <source>
        <dbReference type="EMBL" id="CAL1534778.1"/>
    </source>
</evidence>
<keyword evidence="3" id="KW-0597">Phosphoprotein</keyword>
<feature type="domain" description="Chitin-binding type-2" evidence="9">
    <location>
        <begin position="22"/>
        <end position="81"/>
    </location>
</feature>
<dbReference type="PANTHER" id="PTHR24020">
    <property type="entry name" value="COLLAGEN ALPHA"/>
    <property type="match status" value="1"/>
</dbReference>
<comment type="caution">
    <text evidence="10">The sequence shown here is derived from an EMBL/GenBank/DDBJ whole genome shotgun (WGS) entry which is preliminary data.</text>
</comment>
<dbReference type="SMART" id="SM00327">
    <property type="entry name" value="VWA"/>
    <property type="match status" value="2"/>
</dbReference>
<evidence type="ECO:0000313" key="11">
    <source>
        <dbReference type="Proteomes" id="UP001497497"/>
    </source>
</evidence>
<dbReference type="InterPro" id="IPR036465">
    <property type="entry name" value="vWFA_dom_sf"/>
</dbReference>
<sequence length="615" mass="67287">MVHIICVVLTLVASHLHLTAGQNVCRDNNWTSGVHRHPDRCDYYVTCVNSVPSLYQCLKGLIFDTVLGTCAEPSIAHPCNESANAWPELTGDYQDFCNYKHLGTGVHLYPGTCDKFVYCTNSETFVVYCAVGHLYDTDYGACVEAKTAKSCSNDTNQNIIPGNFSYCQDNNWKNGAHSHPHTCIMYVVCSNYQTTVVPCQRGLLFDIKFRTCVDSKIARPCDDDPWSNITIAPQCRNISEGDILFILDSSSSIGYPNYKLQLRFVANLTQAFTIGPNNVQFGVVIFSEEATSVFRFDAYREADSLIQAINEVEYVSGPTFTDSALALAYQMFIPGAYGARANVPHIAIVLTDGLSANKSSTLLEAQKLKAAGVRVLGIGIGHFDQQELRGIASSQKEVFLADSYSVIHNLTDDITISLCKKVSIPKCTEAYADVILVMDASGSIGSTNFQTQLEFASNLVQNFPIGPDDVRFAALSFSTSVHKLFDLKTYNYANQMAQVFLRTFYDGDGTDTASALQYIRLNDMFGAAAGGRQGATKIIIVMTDGASNLPNQTATEAGILKDMGYHMMSIGIGSGVNLVELATLSTNVSNRFTVDNYDILSRLHEDVAGRACESR</sequence>
<keyword evidence="2" id="KW-0964">Secreted</keyword>
<evidence type="ECO:0000256" key="7">
    <source>
        <dbReference type="SAM" id="SignalP"/>
    </source>
</evidence>
<evidence type="ECO:0000256" key="1">
    <source>
        <dbReference type="ARBA" id="ARBA00004613"/>
    </source>
</evidence>
<proteinExistence type="predicted"/>
<dbReference type="SUPFAM" id="SSF57625">
    <property type="entry name" value="Invertebrate chitin-binding proteins"/>
    <property type="match status" value="3"/>
</dbReference>
<keyword evidence="6" id="KW-1015">Disulfide bond</keyword>
<feature type="chain" id="PRO_5043393659" evidence="7">
    <location>
        <begin position="22"/>
        <end position="615"/>
    </location>
</feature>
<feature type="domain" description="VWFA" evidence="8">
    <location>
        <begin position="433"/>
        <end position="607"/>
    </location>
</feature>
<dbReference type="Pfam" id="PF00092">
    <property type="entry name" value="VWA"/>
    <property type="match status" value="2"/>
</dbReference>
<evidence type="ECO:0000256" key="5">
    <source>
        <dbReference type="ARBA" id="ARBA00022737"/>
    </source>
</evidence>
<comment type="subcellular location">
    <subcellularLocation>
        <location evidence="1">Secreted</location>
    </subcellularLocation>
</comment>
<feature type="signal peptide" evidence="7">
    <location>
        <begin position="1"/>
        <end position="21"/>
    </location>
</feature>
<dbReference type="PROSITE" id="PS50234">
    <property type="entry name" value="VWFA"/>
    <property type="match status" value="2"/>
</dbReference>
<accession>A0AAV2HMQ1</accession>
<dbReference type="InterPro" id="IPR002035">
    <property type="entry name" value="VWF_A"/>
</dbReference>
<feature type="domain" description="VWFA" evidence="8">
    <location>
        <begin position="242"/>
        <end position="414"/>
    </location>
</feature>
<dbReference type="PANTHER" id="PTHR24020:SF77">
    <property type="entry name" value="VON WILLEBRAND FACTOR A DOMAIN-CONTAINING PROTEIN 1"/>
    <property type="match status" value="1"/>
</dbReference>
<protein>
    <submittedName>
        <fullName evidence="10">Uncharacterized protein</fullName>
    </submittedName>
</protein>
<dbReference type="CDD" id="cd01450">
    <property type="entry name" value="vWFA_subfamily_ECM"/>
    <property type="match status" value="2"/>
</dbReference>
<evidence type="ECO:0000259" key="9">
    <source>
        <dbReference type="PROSITE" id="PS50940"/>
    </source>
</evidence>
<evidence type="ECO:0000256" key="4">
    <source>
        <dbReference type="ARBA" id="ARBA00022729"/>
    </source>
</evidence>
<name>A0AAV2HMQ1_LYMST</name>
<evidence type="ECO:0000256" key="6">
    <source>
        <dbReference type="ARBA" id="ARBA00023157"/>
    </source>
</evidence>
<dbReference type="GO" id="GO:0005576">
    <property type="term" value="C:extracellular region"/>
    <property type="evidence" value="ECO:0007669"/>
    <property type="project" value="UniProtKB-SubCell"/>
</dbReference>